<dbReference type="SUPFAM" id="SSF50494">
    <property type="entry name" value="Trypsin-like serine proteases"/>
    <property type="match status" value="1"/>
</dbReference>
<dbReference type="InterPro" id="IPR001254">
    <property type="entry name" value="Trypsin_dom"/>
</dbReference>
<evidence type="ECO:0000313" key="4">
    <source>
        <dbReference type="Proteomes" id="UP001162164"/>
    </source>
</evidence>
<dbReference type="Pfam" id="PF00089">
    <property type="entry name" value="Trypsin"/>
    <property type="match status" value="1"/>
</dbReference>
<dbReference type="PANTHER" id="PTHR24252">
    <property type="entry name" value="ACROSIN-RELATED"/>
    <property type="match status" value="1"/>
</dbReference>
<name>A0ABQ9JGM4_9CUCU</name>
<dbReference type="InterPro" id="IPR009003">
    <property type="entry name" value="Peptidase_S1_PA"/>
</dbReference>
<evidence type="ECO:0000313" key="3">
    <source>
        <dbReference type="EMBL" id="KAJ8976749.1"/>
    </source>
</evidence>
<dbReference type="PROSITE" id="PS50240">
    <property type="entry name" value="TRYPSIN_DOM"/>
    <property type="match status" value="1"/>
</dbReference>
<proteinExistence type="predicted"/>
<evidence type="ECO:0000256" key="1">
    <source>
        <dbReference type="ARBA" id="ARBA00023157"/>
    </source>
</evidence>
<dbReference type="PANTHER" id="PTHR24252:SF7">
    <property type="entry name" value="HYALIN"/>
    <property type="match status" value="1"/>
</dbReference>
<dbReference type="EMBL" id="JAPWTJ010000636">
    <property type="protein sequence ID" value="KAJ8976749.1"/>
    <property type="molecule type" value="Genomic_DNA"/>
</dbReference>
<evidence type="ECO:0000259" key="2">
    <source>
        <dbReference type="PROSITE" id="PS50240"/>
    </source>
</evidence>
<sequence>MIANGRRTADVLQEAIIKYVDWDTCYKALSKAGTFTERMFCAGYMDGSKDTCSGDSGGNIQLNSMAVGIVSWGAGCGIKGYPGAYTLVSYFRDWIKTNTGL</sequence>
<dbReference type="CDD" id="cd00190">
    <property type="entry name" value="Tryp_SPc"/>
    <property type="match status" value="1"/>
</dbReference>
<reference evidence="3" key="1">
    <citation type="journal article" date="2023" name="Insect Mol. Biol.">
        <title>Genome sequencing provides insights into the evolution of gene families encoding plant cell wall-degrading enzymes in longhorned beetles.</title>
        <authorList>
            <person name="Shin N.R."/>
            <person name="Okamura Y."/>
            <person name="Kirsch R."/>
            <person name="Pauchet Y."/>
        </authorList>
    </citation>
    <scope>NUCLEOTIDE SEQUENCE</scope>
    <source>
        <strain evidence="3">MMC_N1</strain>
    </source>
</reference>
<dbReference type="Gene3D" id="2.40.10.10">
    <property type="entry name" value="Trypsin-like serine proteases"/>
    <property type="match status" value="1"/>
</dbReference>
<protein>
    <recommendedName>
        <fullName evidence="2">Peptidase S1 domain-containing protein</fullName>
    </recommendedName>
</protein>
<keyword evidence="4" id="KW-1185">Reference proteome</keyword>
<comment type="caution">
    <text evidence="3">The sequence shown here is derived from an EMBL/GenBank/DDBJ whole genome shotgun (WGS) entry which is preliminary data.</text>
</comment>
<feature type="domain" description="Peptidase S1" evidence="2">
    <location>
        <begin position="1"/>
        <end position="100"/>
    </location>
</feature>
<gene>
    <name evidence="3" type="ORF">NQ317_004301</name>
</gene>
<organism evidence="3 4">
    <name type="scientific">Molorchus minor</name>
    <dbReference type="NCBI Taxonomy" id="1323400"/>
    <lineage>
        <taxon>Eukaryota</taxon>
        <taxon>Metazoa</taxon>
        <taxon>Ecdysozoa</taxon>
        <taxon>Arthropoda</taxon>
        <taxon>Hexapoda</taxon>
        <taxon>Insecta</taxon>
        <taxon>Pterygota</taxon>
        <taxon>Neoptera</taxon>
        <taxon>Endopterygota</taxon>
        <taxon>Coleoptera</taxon>
        <taxon>Polyphaga</taxon>
        <taxon>Cucujiformia</taxon>
        <taxon>Chrysomeloidea</taxon>
        <taxon>Cerambycidae</taxon>
        <taxon>Lamiinae</taxon>
        <taxon>Monochamini</taxon>
        <taxon>Molorchus</taxon>
    </lineage>
</organism>
<keyword evidence="1" id="KW-1015">Disulfide bond</keyword>
<dbReference type="InterPro" id="IPR043504">
    <property type="entry name" value="Peptidase_S1_PA_chymotrypsin"/>
</dbReference>
<dbReference type="Proteomes" id="UP001162164">
    <property type="component" value="Unassembled WGS sequence"/>
</dbReference>
<accession>A0ABQ9JGM4</accession>